<reference evidence="5" key="2">
    <citation type="submission" date="2022-03" db="EMBL/GenBank/DDBJ databases">
        <title>Draft title - Genomic analysis of global carrot germplasm unveils the trajectory of domestication and the origin of high carotenoid orange carrot.</title>
        <authorList>
            <person name="Iorizzo M."/>
            <person name="Ellison S."/>
            <person name="Senalik D."/>
            <person name="Macko-Podgorni A."/>
            <person name="Grzebelus D."/>
            <person name="Bostan H."/>
            <person name="Rolling W."/>
            <person name="Curaba J."/>
            <person name="Simon P."/>
        </authorList>
    </citation>
    <scope>NUCLEOTIDE SEQUENCE</scope>
    <source>
        <tissue evidence="5">Leaf</tissue>
    </source>
</reference>
<keyword evidence="6" id="KW-1185">Reference proteome</keyword>
<feature type="domain" description="UBC core" evidence="4">
    <location>
        <begin position="53"/>
        <end position="219"/>
    </location>
</feature>
<dbReference type="CDD" id="cd23837">
    <property type="entry name" value="UBCc_UBE2O"/>
    <property type="match status" value="1"/>
</dbReference>
<keyword evidence="2" id="KW-0833">Ubl conjugation pathway</keyword>
<dbReference type="PANTHER" id="PTHR46116">
    <property type="entry name" value="(E3-INDEPENDENT) E2 UBIQUITIN-CONJUGATING ENZYME"/>
    <property type="match status" value="1"/>
</dbReference>
<sequence length="309" mass="35150">MRYLKSNTSTGSDQSAVLQSNTSSSRCSSSFGLNARRRPVVMQNYQTFKTFDIIDDFKDHHYRSVTIHEYVPVFTMYTIYVRVSESRMDLLRAVIIGPAGTPYHDGLFIFDVHFPPKYPAVPPEVHYHSRGLGINPNLYSCGRVCLSLLNTWTGRGNEKWLPNRSTVLQILVSIQALVLNEKPFFNEPGYDSTYTGSEGARRSKKYNEEIFILSLKTMVYTLRSPPRHFEDFVSGHFLARGRAILLACRAYMEGADIGCIVKDEIQGCRKVEKRNLQGFKRGIANLMNSLIVNFTMNGSEDCAEFHLTE</sequence>
<feature type="region of interest" description="Disordered" evidence="3">
    <location>
        <begin position="1"/>
        <end position="31"/>
    </location>
</feature>
<proteinExistence type="predicted"/>
<name>A0AAF0XBU3_DAUCS</name>
<keyword evidence="1" id="KW-0808">Transferase</keyword>
<evidence type="ECO:0000256" key="3">
    <source>
        <dbReference type="SAM" id="MobiDB-lite"/>
    </source>
</evidence>
<evidence type="ECO:0000313" key="6">
    <source>
        <dbReference type="Proteomes" id="UP000077755"/>
    </source>
</evidence>
<dbReference type="GO" id="GO:0061631">
    <property type="term" value="F:ubiquitin conjugating enzyme activity"/>
    <property type="evidence" value="ECO:0007669"/>
    <property type="project" value="TreeGrafter"/>
</dbReference>
<gene>
    <name evidence="5" type="ORF">DCAR_0623621</name>
</gene>
<dbReference type="Gene3D" id="3.10.110.10">
    <property type="entry name" value="Ubiquitin Conjugating Enzyme"/>
    <property type="match status" value="1"/>
</dbReference>
<feature type="compositionally biased region" description="Polar residues" evidence="3">
    <location>
        <begin position="1"/>
        <end position="19"/>
    </location>
</feature>
<dbReference type="SUPFAM" id="SSF54495">
    <property type="entry name" value="UBC-like"/>
    <property type="match status" value="1"/>
</dbReference>
<dbReference type="Pfam" id="PF00179">
    <property type="entry name" value="UQ_con"/>
    <property type="match status" value="1"/>
</dbReference>
<protein>
    <recommendedName>
        <fullName evidence="4">UBC core domain-containing protein</fullName>
    </recommendedName>
</protein>
<dbReference type="InterPro" id="IPR000608">
    <property type="entry name" value="UBC"/>
</dbReference>
<evidence type="ECO:0000259" key="4">
    <source>
        <dbReference type="PROSITE" id="PS50127"/>
    </source>
</evidence>
<dbReference type="EMBL" id="CP093348">
    <property type="protein sequence ID" value="WOH04212.1"/>
    <property type="molecule type" value="Genomic_DNA"/>
</dbReference>
<dbReference type="AlphaFoldDB" id="A0AAF0XBU3"/>
<dbReference type="PROSITE" id="PS50127">
    <property type="entry name" value="UBC_2"/>
    <property type="match status" value="1"/>
</dbReference>
<dbReference type="Proteomes" id="UP000077755">
    <property type="component" value="Chromosome 6"/>
</dbReference>
<evidence type="ECO:0000256" key="2">
    <source>
        <dbReference type="ARBA" id="ARBA00022786"/>
    </source>
</evidence>
<dbReference type="SMART" id="SM00212">
    <property type="entry name" value="UBCc"/>
    <property type="match status" value="1"/>
</dbReference>
<evidence type="ECO:0000313" key="5">
    <source>
        <dbReference type="EMBL" id="WOH04212.1"/>
    </source>
</evidence>
<dbReference type="PANTHER" id="PTHR46116:SF18">
    <property type="entry name" value="UBIQUITIN-CONJUGATING ENZYME E2 38 ISOFORM X1"/>
    <property type="match status" value="1"/>
</dbReference>
<evidence type="ECO:0000256" key="1">
    <source>
        <dbReference type="ARBA" id="ARBA00022679"/>
    </source>
</evidence>
<feature type="compositionally biased region" description="Low complexity" evidence="3">
    <location>
        <begin position="20"/>
        <end position="30"/>
    </location>
</feature>
<reference evidence="5" key="1">
    <citation type="journal article" date="2016" name="Nat. Genet.">
        <title>A high-quality carrot genome assembly provides new insights into carotenoid accumulation and asterid genome evolution.</title>
        <authorList>
            <person name="Iorizzo M."/>
            <person name="Ellison S."/>
            <person name="Senalik D."/>
            <person name="Zeng P."/>
            <person name="Satapoomin P."/>
            <person name="Huang J."/>
            <person name="Bowman M."/>
            <person name="Iovene M."/>
            <person name="Sanseverino W."/>
            <person name="Cavagnaro P."/>
            <person name="Yildiz M."/>
            <person name="Macko-Podgorni A."/>
            <person name="Moranska E."/>
            <person name="Grzebelus E."/>
            <person name="Grzebelus D."/>
            <person name="Ashrafi H."/>
            <person name="Zheng Z."/>
            <person name="Cheng S."/>
            <person name="Spooner D."/>
            <person name="Van Deynze A."/>
            <person name="Simon P."/>
        </authorList>
    </citation>
    <scope>NUCLEOTIDE SEQUENCE</scope>
    <source>
        <tissue evidence="5">Leaf</tissue>
    </source>
</reference>
<accession>A0AAF0XBU3</accession>
<organism evidence="5 6">
    <name type="scientific">Daucus carota subsp. sativus</name>
    <name type="common">Carrot</name>
    <dbReference type="NCBI Taxonomy" id="79200"/>
    <lineage>
        <taxon>Eukaryota</taxon>
        <taxon>Viridiplantae</taxon>
        <taxon>Streptophyta</taxon>
        <taxon>Embryophyta</taxon>
        <taxon>Tracheophyta</taxon>
        <taxon>Spermatophyta</taxon>
        <taxon>Magnoliopsida</taxon>
        <taxon>eudicotyledons</taxon>
        <taxon>Gunneridae</taxon>
        <taxon>Pentapetalae</taxon>
        <taxon>asterids</taxon>
        <taxon>campanulids</taxon>
        <taxon>Apiales</taxon>
        <taxon>Apiaceae</taxon>
        <taxon>Apioideae</taxon>
        <taxon>Scandiceae</taxon>
        <taxon>Daucinae</taxon>
        <taxon>Daucus</taxon>
        <taxon>Daucus sect. Daucus</taxon>
    </lineage>
</organism>
<dbReference type="InterPro" id="IPR016135">
    <property type="entry name" value="UBQ-conjugating_enzyme/RWD"/>
</dbReference>